<organism evidence="1 2">
    <name type="scientific">Planctopirus hydrillae</name>
    <dbReference type="NCBI Taxonomy" id="1841610"/>
    <lineage>
        <taxon>Bacteria</taxon>
        <taxon>Pseudomonadati</taxon>
        <taxon>Planctomycetota</taxon>
        <taxon>Planctomycetia</taxon>
        <taxon>Planctomycetales</taxon>
        <taxon>Planctomycetaceae</taxon>
        <taxon>Planctopirus</taxon>
    </lineage>
</organism>
<dbReference type="STRING" id="1841610.A6X21_03515"/>
<dbReference type="EMBL" id="LYDR01000039">
    <property type="protein sequence ID" value="ODA34746.1"/>
    <property type="molecule type" value="Genomic_DNA"/>
</dbReference>
<reference evidence="1 2" key="1">
    <citation type="submission" date="2016-05" db="EMBL/GenBank/DDBJ databases">
        <title>Genomic and physiological characterization of Planctopirus sp. isolated from fresh water lake.</title>
        <authorList>
            <person name="Subhash Y."/>
            <person name="Ramana C."/>
        </authorList>
    </citation>
    <scope>NUCLEOTIDE SEQUENCE [LARGE SCALE GENOMIC DNA]</scope>
    <source>
        <strain evidence="1 2">JC280</strain>
    </source>
</reference>
<keyword evidence="2" id="KW-1185">Reference proteome</keyword>
<dbReference type="Proteomes" id="UP000094828">
    <property type="component" value="Unassembled WGS sequence"/>
</dbReference>
<accession>A0A1C3ENC1</accession>
<gene>
    <name evidence="1" type="ORF">A6X21_03515</name>
</gene>
<comment type="caution">
    <text evidence="1">The sequence shown here is derived from an EMBL/GenBank/DDBJ whole genome shotgun (WGS) entry which is preliminary data.</text>
</comment>
<evidence type="ECO:0000313" key="2">
    <source>
        <dbReference type="Proteomes" id="UP000094828"/>
    </source>
</evidence>
<name>A0A1C3ENC1_9PLAN</name>
<evidence type="ECO:0000313" key="1">
    <source>
        <dbReference type="EMBL" id="ODA34746.1"/>
    </source>
</evidence>
<dbReference type="AlphaFoldDB" id="A0A1C3ENC1"/>
<protein>
    <submittedName>
        <fullName evidence="1">Uncharacterized protein</fullName>
    </submittedName>
</protein>
<sequence>MNEGWMSMVATLQKNNRTGQFSSELLVAAVLMIGRYKEHCWASQQWHPQSEKLRGGGIRLEVDRLFDYFYAGLIRCGADEKIPGTDMEVGL</sequence>
<proteinExistence type="predicted"/>